<evidence type="ECO:0000313" key="1">
    <source>
        <dbReference type="Proteomes" id="UP000887579"/>
    </source>
</evidence>
<accession>A0AC34G3Y6</accession>
<dbReference type="Proteomes" id="UP000887579">
    <property type="component" value="Unplaced"/>
</dbReference>
<dbReference type="WBParaSite" id="ES5_v2.g24148.t1">
    <property type="protein sequence ID" value="ES5_v2.g24148.t1"/>
    <property type="gene ID" value="ES5_v2.g24148"/>
</dbReference>
<protein>
    <submittedName>
        <fullName evidence="2">Uncharacterized protein</fullName>
    </submittedName>
</protein>
<evidence type="ECO:0000313" key="2">
    <source>
        <dbReference type="WBParaSite" id="ES5_v2.g24148.t1"/>
    </source>
</evidence>
<proteinExistence type="predicted"/>
<sequence length="346" mass="38005">MQVFEQAEKFAADTGVTVAKAYGQYNITRNHHEIRSGCDILVATPGRLKQFVKSGEVQVKNLRFLVLDEADRLLDQNFFVDIMDIVGVEGFPAKEKRQTLLFSATFPNDVMSAADQLLKPQAVFITNHRNNANKRIKQDFVVACSQEKLDKLAALLNAEAEKVGEIAKIRRTLVFVNTKRMSDMAALYLSQRGIPAASINGDRGQHLREQALAEFRSHKVAVLCATDVCARGIDVKELDHVINMEVPTDRVTYVHRIGRCGRIAQGYSTTFIEGNEPILGEIAAMLRENNEEVPEALKSVLDQNGGGASAFGQFQNFAPPSSFANNVPASDEAAAAAPTAPVDSDW</sequence>
<name>A0AC34G3Y6_9BILA</name>
<organism evidence="1 2">
    <name type="scientific">Panagrolaimus sp. ES5</name>
    <dbReference type="NCBI Taxonomy" id="591445"/>
    <lineage>
        <taxon>Eukaryota</taxon>
        <taxon>Metazoa</taxon>
        <taxon>Ecdysozoa</taxon>
        <taxon>Nematoda</taxon>
        <taxon>Chromadorea</taxon>
        <taxon>Rhabditida</taxon>
        <taxon>Tylenchina</taxon>
        <taxon>Panagrolaimomorpha</taxon>
        <taxon>Panagrolaimoidea</taxon>
        <taxon>Panagrolaimidae</taxon>
        <taxon>Panagrolaimus</taxon>
    </lineage>
</organism>
<reference evidence="2" key="1">
    <citation type="submission" date="2022-11" db="UniProtKB">
        <authorList>
            <consortium name="WormBaseParasite"/>
        </authorList>
    </citation>
    <scope>IDENTIFICATION</scope>
</reference>